<proteinExistence type="predicted"/>
<dbReference type="AlphaFoldDB" id="A0A2G5D0M2"/>
<name>A0A2G5D0M2_AQUCA</name>
<keyword evidence="1" id="KW-0812">Transmembrane</keyword>
<evidence type="ECO:0000313" key="2">
    <source>
        <dbReference type="EMBL" id="PIA37065.1"/>
    </source>
</evidence>
<keyword evidence="1" id="KW-0472">Membrane</keyword>
<protein>
    <submittedName>
        <fullName evidence="2">Uncharacterized protein</fullName>
    </submittedName>
</protein>
<keyword evidence="1" id="KW-1133">Transmembrane helix</keyword>
<evidence type="ECO:0000313" key="3">
    <source>
        <dbReference type="Proteomes" id="UP000230069"/>
    </source>
</evidence>
<accession>A0A2G5D0M2</accession>
<feature type="transmembrane region" description="Helical" evidence="1">
    <location>
        <begin position="20"/>
        <end position="45"/>
    </location>
</feature>
<keyword evidence="3" id="KW-1185">Reference proteome</keyword>
<evidence type="ECO:0000256" key="1">
    <source>
        <dbReference type="SAM" id="Phobius"/>
    </source>
</evidence>
<dbReference type="EMBL" id="KZ305048">
    <property type="protein sequence ID" value="PIA37065.1"/>
    <property type="molecule type" value="Genomic_DNA"/>
</dbReference>
<sequence length="69" mass="7885">MHLTSTRDLSPTRSEPHFFLLYLMISASFRLFGYLLVSIADLSNVMSGFPKVHRRSGYQNPNPNASIQR</sequence>
<gene>
    <name evidence="2" type="ORF">AQUCO_03100077v1</name>
</gene>
<organism evidence="2 3">
    <name type="scientific">Aquilegia coerulea</name>
    <name type="common">Rocky mountain columbine</name>
    <dbReference type="NCBI Taxonomy" id="218851"/>
    <lineage>
        <taxon>Eukaryota</taxon>
        <taxon>Viridiplantae</taxon>
        <taxon>Streptophyta</taxon>
        <taxon>Embryophyta</taxon>
        <taxon>Tracheophyta</taxon>
        <taxon>Spermatophyta</taxon>
        <taxon>Magnoliopsida</taxon>
        <taxon>Ranunculales</taxon>
        <taxon>Ranunculaceae</taxon>
        <taxon>Thalictroideae</taxon>
        <taxon>Aquilegia</taxon>
    </lineage>
</organism>
<reference evidence="2 3" key="1">
    <citation type="submission" date="2017-09" db="EMBL/GenBank/DDBJ databases">
        <title>WGS assembly of Aquilegia coerulea Goldsmith.</title>
        <authorList>
            <person name="Hodges S."/>
            <person name="Kramer E."/>
            <person name="Nordborg M."/>
            <person name="Tomkins J."/>
            <person name="Borevitz J."/>
            <person name="Derieg N."/>
            <person name="Yan J."/>
            <person name="Mihaltcheva S."/>
            <person name="Hayes R.D."/>
            <person name="Rokhsar D."/>
        </authorList>
    </citation>
    <scope>NUCLEOTIDE SEQUENCE [LARGE SCALE GENOMIC DNA]</scope>
    <source>
        <strain evidence="3">cv. Goldsmith</strain>
    </source>
</reference>
<dbReference type="Proteomes" id="UP000230069">
    <property type="component" value="Unassembled WGS sequence"/>
</dbReference>
<dbReference type="InParanoid" id="A0A2G5D0M2"/>